<evidence type="ECO:0000256" key="1">
    <source>
        <dbReference type="SAM" id="MobiDB-lite"/>
    </source>
</evidence>
<dbReference type="WBParaSite" id="GPUH_0002114501-mRNA-1">
    <property type="protein sequence ID" value="GPUH_0002114501-mRNA-1"/>
    <property type="gene ID" value="GPUH_0002114501"/>
</dbReference>
<dbReference type="EMBL" id="UYRT01091883">
    <property type="protein sequence ID" value="VDN37543.1"/>
    <property type="molecule type" value="Genomic_DNA"/>
</dbReference>
<gene>
    <name evidence="2" type="ORF">GPUH_LOCUS21120</name>
</gene>
<organism evidence="4">
    <name type="scientific">Gongylonema pulchrum</name>
    <dbReference type="NCBI Taxonomy" id="637853"/>
    <lineage>
        <taxon>Eukaryota</taxon>
        <taxon>Metazoa</taxon>
        <taxon>Ecdysozoa</taxon>
        <taxon>Nematoda</taxon>
        <taxon>Chromadorea</taxon>
        <taxon>Rhabditida</taxon>
        <taxon>Spirurina</taxon>
        <taxon>Spiruromorpha</taxon>
        <taxon>Spiruroidea</taxon>
        <taxon>Gongylonematidae</taxon>
        <taxon>Gongylonema</taxon>
    </lineage>
</organism>
<dbReference type="AlphaFoldDB" id="A0A183EJH9"/>
<protein>
    <submittedName>
        <fullName evidence="2 4">Uncharacterized protein</fullName>
    </submittedName>
</protein>
<reference evidence="2 3" key="2">
    <citation type="submission" date="2018-11" db="EMBL/GenBank/DDBJ databases">
        <authorList>
            <consortium name="Pathogen Informatics"/>
        </authorList>
    </citation>
    <scope>NUCLEOTIDE SEQUENCE [LARGE SCALE GENOMIC DNA]</scope>
</reference>
<accession>A0A183EJH9</accession>
<proteinExistence type="predicted"/>
<feature type="compositionally biased region" description="Low complexity" evidence="1">
    <location>
        <begin position="12"/>
        <end position="28"/>
    </location>
</feature>
<evidence type="ECO:0000313" key="4">
    <source>
        <dbReference type="WBParaSite" id="GPUH_0002114501-mRNA-1"/>
    </source>
</evidence>
<name>A0A183EJH9_9BILA</name>
<keyword evidence="3" id="KW-1185">Reference proteome</keyword>
<evidence type="ECO:0000313" key="2">
    <source>
        <dbReference type="EMBL" id="VDN37543.1"/>
    </source>
</evidence>
<reference evidence="4" key="1">
    <citation type="submission" date="2016-06" db="UniProtKB">
        <authorList>
            <consortium name="WormBaseParasite"/>
        </authorList>
    </citation>
    <scope>IDENTIFICATION</scope>
</reference>
<dbReference type="Proteomes" id="UP000271098">
    <property type="component" value="Unassembled WGS sequence"/>
</dbReference>
<feature type="region of interest" description="Disordered" evidence="1">
    <location>
        <begin position="1"/>
        <end position="28"/>
    </location>
</feature>
<evidence type="ECO:0000313" key="3">
    <source>
        <dbReference type="Proteomes" id="UP000271098"/>
    </source>
</evidence>
<sequence>MQRDGSARLSQRRTLPSKSSSSSTASRLDPLSLGVVASDNRQAVVIEIGNALTKFVHALLYFRRVFSYH</sequence>